<keyword evidence="2" id="KW-1185">Reference proteome</keyword>
<evidence type="ECO:0000313" key="2">
    <source>
        <dbReference type="Proteomes" id="UP001461498"/>
    </source>
</evidence>
<reference evidence="1 2" key="1">
    <citation type="submission" date="2022-12" db="EMBL/GenBank/DDBJ databases">
        <title>Chromosome-level genome assembly of true bugs.</title>
        <authorList>
            <person name="Ma L."/>
            <person name="Li H."/>
        </authorList>
    </citation>
    <scope>NUCLEOTIDE SEQUENCE [LARGE SCALE GENOMIC DNA]</scope>
    <source>
        <strain evidence="1">Lab_2022b</strain>
    </source>
</reference>
<protein>
    <submittedName>
        <fullName evidence="1">Uncharacterized protein</fullName>
    </submittedName>
</protein>
<organism evidence="1 2">
    <name type="scientific">Rhynocoris fuscipes</name>
    <dbReference type="NCBI Taxonomy" id="488301"/>
    <lineage>
        <taxon>Eukaryota</taxon>
        <taxon>Metazoa</taxon>
        <taxon>Ecdysozoa</taxon>
        <taxon>Arthropoda</taxon>
        <taxon>Hexapoda</taxon>
        <taxon>Insecta</taxon>
        <taxon>Pterygota</taxon>
        <taxon>Neoptera</taxon>
        <taxon>Paraneoptera</taxon>
        <taxon>Hemiptera</taxon>
        <taxon>Heteroptera</taxon>
        <taxon>Panheteroptera</taxon>
        <taxon>Cimicomorpha</taxon>
        <taxon>Reduviidae</taxon>
        <taxon>Harpactorinae</taxon>
        <taxon>Harpactorini</taxon>
        <taxon>Rhynocoris</taxon>
    </lineage>
</organism>
<sequence>MCVVGCSGLRGGGAQEKEASARCSAWAVGSSERLDMKMAYGMKVASTLNISMSVHRVIFQNELRISKMAYTEKCTLLSEDLARLIELEIHSNQRKSSENSPKS</sequence>
<dbReference type="AlphaFoldDB" id="A0AAW1CFY7"/>
<accession>A0AAW1CFY7</accession>
<evidence type="ECO:0000313" key="1">
    <source>
        <dbReference type="EMBL" id="KAK9497071.1"/>
    </source>
</evidence>
<name>A0AAW1CFY7_9HEMI</name>
<dbReference type="EMBL" id="JAPXFL010000015">
    <property type="protein sequence ID" value="KAK9497071.1"/>
    <property type="molecule type" value="Genomic_DNA"/>
</dbReference>
<proteinExistence type="predicted"/>
<dbReference type="Proteomes" id="UP001461498">
    <property type="component" value="Unassembled WGS sequence"/>
</dbReference>
<comment type="caution">
    <text evidence="1">The sequence shown here is derived from an EMBL/GenBank/DDBJ whole genome shotgun (WGS) entry which is preliminary data.</text>
</comment>
<gene>
    <name evidence="1" type="ORF">O3M35_004450</name>
</gene>